<reference evidence="6 7" key="1">
    <citation type="submission" date="2016-04" db="EMBL/GenBank/DDBJ databases">
        <title>Genome analyses suggest a sexual origin of heterokaryosis in a supposedly ancient asexual fungus.</title>
        <authorList>
            <person name="Ropars J."/>
            <person name="Sedzielewska K."/>
            <person name="Noel J."/>
            <person name="Charron P."/>
            <person name="Farinelli L."/>
            <person name="Marton T."/>
            <person name="Kruger M."/>
            <person name="Pelin A."/>
            <person name="Brachmann A."/>
            <person name="Corradi N."/>
        </authorList>
    </citation>
    <scope>NUCLEOTIDE SEQUENCE [LARGE SCALE GENOMIC DNA]</scope>
    <source>
        <strain evidence="6 7">C2</strain>
    </source>
</reference>
<evidence type="ECO:0000313" key="6">
    <source>
        <dbReference type="EMBL" id="PKK56252.1"/>
    </source>
</evidence>
<dbReference type="VEuPathDB" id="FungiDB:RhiirA1_477840"/>
<dbReference type="EC" id="2.7.7.7" evidence="1"/>
<comment type="caution">
    <text evidence="6">The sequence shown here is derived from an EMBL/GenBank/DDBJ whole genome shotgun (WGS) entry which is preliminary data.</text>
</comment>
<evidence type="ECO:0000256" key="1">
    <source>
        <dbReference type="ARBA" id="ARBA00012417"/>
    </source>
</evidence>
<dbReference type="VEuPathDB" id="FungiDB:RhiirFUN_001575"/>
<dbReference type="SUPFAM" id="SSF56672">
    <property type="entry name" value="DNA/RNA polymerases"/>
    <property type="match status" value="1"/>
</dbReference>
<dbReference type="EMBL" id="LLXL01005955">
    <property type="protein sequence ID" value="PKK56252.1"/>
    <property type="molecule type" value="Genomic_DNA"/>
</dbReference>
<evidence type="ECO:0000256" key="2">
    <source>
        <dbReference type="ARBA" id="ARBA00022679"/>
    </source>
</evidence>
<protein>
    <recommendedName>
        <fullName evidence="1">DNA-directed DNA polymerase</fullName>
        <ecNumber evidence="1">2.7.7.7</ecNumber>
    </recommendedName>
</protein>
<organism evidence="6 7">
    <name type="scientific">Rhizophagus irregularis</name>
    <dbReference type="NCBI Taxonomy" id="588596"/>
    <lineage>
        <taxon>Eukaryota</taxon>
        <taxon>Fungi</taxon>
        <taxon>Fungi incertae sedis</taxon>
        <taxon>Mucoromycota</taxon>
        <taxon>Glomeromycotina</taxon>
        <taxon>Glomeromycetes</taxon>
        <taxon>Glomerales</taxon>
        <taxon>Glomeraceae</taxon>
        <taxon>Rhizophagus</taxon>
    </lineage>
</organism>
<dbReference type="InterPro" id="IPR042087">
    <property type="entry name" value="DNA_pol_B_thumb"/>
</dbReference>
<dbReference type="VEuPathDB" id="FungiDB:FUN_011130"/>
<dbReference type="GO" id="GO:0003887">
    <property type="term" value="F:DNA-directed DNA polymerase activity"/>
    <property type="evidence" value="ECO:0007669"/>
    <property type="project" value="UniProtKB-KW"/>
</dbReference>
<dbReference type="AlphaFoldDB" id="A0A2N1M3N0"/>
<dbReference type="Gene3D" id="1.10.132.60">
    <property type="entry name" value="DNA polymerase family B, C-terminal domain"/>
    <property type="match status" value="1"/>
</dbReference>
<gene>
    <name evidence="6" type="ORF">RhiirC2_800440</name>
</gene>
<proteinExistence type="predicted"/>
<feature type="region of interest" description="Disordered" evidence="5">
    <location>
        <begin position="168"/>
        <end position="189"/>
    </location>
</feature>
<dbReference type="InterPro" id="IPR043502">
    <property type="entry name" value="DNA/RNA_pol_sf"/>
</dbReference>
<dbReference type="Proteomes" id="UP000233469">
    <property type="component" value="Unassembled WGS sequence"/>
</dbReference>
<keyword evidence="4" id="KW-0239">DNA-directed DNA polymerase</keyword>
<evidence type="ECO:0000256" key="5">
    <source>
        <dbReference type="SAM" id="MobiDB-lite"/>
    </source>
</evidence>
<feature type="compositionally biased region" description="Acidic residues" evidence="5">
    <location>
        <begin position="174"/>
        <end position="189"/>
    </location>
</feature>
<sequence length="370" mass="42948">MEESMRLDNTRTLHQIVEDVLKETINDISQIDLNGVVKTAVWKPDKNNKSVQRFISQMRDRHTREEADAKRRIKKGLTPEPYLYEIPEPGERFEYIVVENDSTCASGQRVGDKMEYPEVVRRLGKKIDISYYLKTVVGLCARFINYNEIFQPSSEIVLGALKKLKDDNKANDGGMDEDDLDEDEEDEDVLDKDEVSKIRDALAQKSAEKWVRDYIKNLHEGPKKDEAIISHLWKGACIYAKTLFDTTYANRIVKYTESNAYYQSFLNALDKQEESIRLKLSLLLKEISEADIGYRDSMYKLVTKKRAMSLEQYLISYYLDECKLVADFQNTWYKVVGLEITRYQILSKLQDGKKDDSSEADIDDIIELYG</sequence>
<accession>A0A2N1M3N0</accession>
<keyword evidence="3" id="KW-0548">Nucleotidyltransferase</keyword>
<evidence type="ECO:0000256" key="3">
    <source>
        <dbReference type="ARBA" id="ARBA00022695"/>
    </source>
</evidence>
<evidence type="ECO:0000256" key="4">
    <source>
        <dbReference type="ARBA" id="ARBA00022932"/>
    </source>
</evidence>
<evidence type="ECO:0000313" key="7">
    <source>
        <dbReference type="Proteomes" id="UP000233469"/>
    </source>
</evidence>
<reference evidence="6 7" key="2">
    <citation type="submission" date="2017-10" db="EMBL/GenBank/DDBJ databases">
        <title>Extensive intraspecific genome diversity in a model arbuscular mycorrhizal fungus.</title>
        <authorList>
            <person name="Chen E.C.H."/>
            <person name="Morin E."/>
            <person name="Baudet D."/>
            <person name="Noel J."/>
            <person name="Ndikumana S."/>
            <person name="Charron P."/>
            <person name="St-Onge C."/>
            <person name="Giorgi J."/>
            <person name="Grigoriev I.V."/>
            <person name="Roux C."/>
            <person name="Martin F.M."/>
            <person name="Corradi N."/>
        </authorList>
    </citation>
    <scope>NUCLEOTIDE SEQUENCE [LARGE SCALE GENOMIC DNA]</scope>
    <source>
        <strain evidence="6 7">C2</strain>
    </source>
</reference>
<keyword evidence="2" id="KW-0808">Transferase</keyword>
<name>A0A2N1M3N0_9GLOM</name>